<dbReference type="EMBL" id="CP034086">
    <property type="protein sequence ID" value="AZG78044.1"/>
    <property type="molecule type" value="Genomic_DNA"/>
</dbReference>
<gene>
    <name evidence="1" type="ORF">EHO51_15590</name>
</gene>
<dbReference type="GO" id="GO:0016787">
    <property type="term" value="F:hydrolase activity"/>
    <property type="evidence" value="ECO:0007669"/>
    <property type="project" value="UniProtKB-KW"/>
</dbReference>
<evidence type="ECO:0000313" key="2">
    <source>
        <dbReference type="Proteomes" id="UP000273982"/>
    </source>
</evidence>
<reference evidence="1 2" key="1">
    <citation type="submission" date="2018-11" db="EMBL/GenBank/DDBJ databases">
        <title>Genome squencing of methanotrophic bacteria isolated from alkaline groundwater in Korea.</title>
        <authorList>
            <person name="Nguyen L.N."/>
        </authorList>
    </citation>
    <scope>NUCLEOTIDE SEQUENCE [LARGE SCALE GENOMIC DNA]</scope>
    <source>
        <strain evidence="1 2">GW6</strain>
    </source>
</reference>
<dbReference type="AlphaFoldDB" id="A0A3G8M966"/>
<sequence length="248" mass="27317">MTLEIVDFDRLECRFVDHRWGFVEERAVDIERHWEERRRANPALYDGSVLLACRVERAIGEDGARILRMAFFKTPFSSFLAWREFGWPDEAVYNCFSMPAARARDGAYLLGEMGPSHSFAGQLYFPCGTPDLSDVVSGGRVDLAGSLVRELAEETGLAASEAHASAVWTAIFDRQHVACVKKLDFDAPSHAILARVKDFIATESAPELADAHMVSSLTALSDPRLPAFMVAYLSRALAGADEISLGAS</sequence>
<name>A0A3G8M966_9HYPH</name>
<evidence type="ECO:0000313" key="1">
    <source>
        <dbReference type="EMBL" id="AZG78044.1"/>
    </source>
</evidence>
<keyword evidence="1" id="KW-0378">Hydrolase</keyword>
<organism evidence="1 2">
    <name type="scientific">Methylocystis rosea</name>
    <dbReference type="NCBI Taxonomy" id="173366"/>
    <lineage>
        <taxon>Bacteria</taxon>
        <taxon>Pseudomonadati</taxon>
        <taxon>Pseudomonadota</taxon>
        <taxon>Alphaproteobacteria</taxon>
        <taxon>Hyphomicrobiales</taxon>
        <taxon>Methylocystaceae</taxon>
        <taxon>Methylocystis</taxon>
    </lineage>
</organism>
<dbReference type="SUPFAM" id="SSF55811">
    <property type="entry name" value="Nudix"/>
    <property type="match status" value="1"/>
</dbReference>
<accession>A0A3G8M966</accession>
<protein>
    <submittedName>
        <fullName evidence="1">NUDIX hydrolase</fullName>
    </submittedName>
</protein>
<dbReference type="InterPro" id="IPR015797">
    <property type="entry name" value="NUDIX_hydrolase-like_dom_sf"/>
</dbReference>
<dbReference type="Proteomes" id="UP000273982">
    <property type="component" value="Chromosome"/>
</dbReference>
<dbReference type="Gene3D" id="3.90.79.10">
    <property type="entry name" value="Nucleoside Triphosphate Pyrophosphohydrolase"/>
    <property type="match status" value="1"/>
</dbReference>
<proteinExistence type="predicted"/>
<dbReference type="RefSeq" id="WP_124739651.1">
    <property type="nucleotide sequence ID" value="NZ_CP034086.1"/>
</dbReference>
<dbReference type="KEGG" id="mros:EHO51_15590"/>